<dbReference type="Proteomes" id="UP000717515">
    <property type="component" value="Unassembled WGS sequence"/>
</dbReference>
<dbReference type="AlphaFoldDB" id="A0A9P8A0F1"/>
<dbReference type="EMBL" id="JAIFTL010000280">
    <property type="protein sequence ID" value="KAG9320550.1"/>
    <property type="molecule type" value="Genomic_DNA"/>
</dbReference>
<gene>
    <name evidence="1" type="ORF">KVV02_000367</name>
</gene>
<name>A0A9P8A0F1_MORAP</name>
<protein>
    <submittedName>
        <fullName evidence="1">Uncharacterized protein</fullName>
    </submittedName>
</protein>
<evidence type="ECO:0000313" key="2">
    <source>
        <dbReference type="Proteomes" id="UP000717515"/>
    </source>
</evidence>
<proteinExistence type="predicted"/>
<reference evidence="1" key="1">
    <citation type="submission" date="2021-07" db="EMBL/GenBank/DDBJ databases">
        <title>Draft genome of Mortierella alpina, strain LL118, isolated from an aspen leaf litter sample.</title>
        <authorList>
            <person name="Yang S."/>
            <person name="Vinatzer B.A."/>
        </authorList>
    </citation>
    <scope>NUCLEOTIDE SEQUENCE</scope>
    <source>
        <strain evidence="1">LL118</strain>
    </source>
</reference>
<sequence length="187" mass="20747">MAYQYQLNPPPPQAQQHLPLLDHQNNPTDTLRSFANAICGYLDKYHQPKATQPQRMKVLAVMMAPPEQIQAILQCSLLVFNASYLAFAVETVFNTHGACITRSGFLTFLRSEIVSDPDVAFKSFSSINQAMRVGPLFSRSQFSRVADLKAKRTSAFVQENVNKASSSPPLLAVVRSEGVFLLQRTSA</sequence>
<comment type="caution">
    <text evidence="1">The sequence shown here is derived from an EMBL/GenBank/DDBJ whole genome shotgun (WGS) entry which is preliminary data.</text>
</comment>
<accession>A0A9P8A0F1</accession>
<organism evidence="1 2">
    <name type="scientific">Mortierella alpina</name>
    <name type="common">Oleaginous fungus</name>
    <name type="synonym">Mortierella renispora</name>
    <dbReference type="NCBI Taxonomy" id="64518"/>
    <lineage>
        <taxon>Eukaryota</taxon>
        <taxon>Fungi</taxon>
        <taxon>Fungi incertae sedis</taxon>
        <taxon>Mucoromycota</taxon>
        <taxon>Mortierellomycotina</taxon>
        <taxon>Mortierellomycetes</taxon>
        <taxon>Mortierellales</taxon>
        <taxon>Mortierellaceae</taxon>
        <taxon>Mortierella</taxon>
    </lineage>
</organism>
<evidence type="ECO:0000313" key="1">
    <source>
        <dbReference type="EMBL" id="KAG9320550.1"/>
    </source>
</evidence>